<evidence type="ECO:0000313" key="2">
    <source>
        <dbReference type="Proteomes" id="UP001500655"/>
    </source>
</evidence>
<sequence>MLRFPDVASFEAWMSEWHETADEVWVLFPKKGVDEPSITRSDTLDVALCYGWIDGKAMSGAAPEGWWCQRFTPRRKRSTWSKVNRVRVAKLIEAGRMRPAGLRQVELAKADGRWDAAYDSPSRAEPSPEFAAALNASPAAKAAWDALGSSARYVMIVTLQKLKRPQTRERRIREFITKLAAGS</sequence>
<name>A0ABN2JUX4_9ACTN</name>
<dbReference type="Pfam" id="PF13376">
    <property type="entry name" value="OmdA"/>
    <property type="match status" value="1"/>
</dbReference>
<accession>A0ABN2JUX4</accession>
<keyword evidence="2" id="KW-1185">Reference proteome</keyword>
<evidence type="ECO:0000313" key="1">
    <source>
        <dbReference type="EMBL" id="GAA1739775.1"/>
    </source>
</evidence>
<gene>
    <name evidence="1" type="ORF">GCM10009681_08300</name>
</gene>
<proteinExistence type="predicted"/>
<dbReference type="Proteomes" id="UP001500655">
    <property type="component" value="Unassembled WGS sequence"/>
</dbReference>
<organism evidence="1 2">
    <name type="scientific">Luedemannella helvata</name>
    <dbReference type="NCBI Taxonomy" id="349315"/>
    <lineage>
        <taxon>Bacteria</taxon>
        <taxon>Bacillati</taxon>
        <taxon>Actinomycetota</taxon>
        <taxon>Actinomycetes</taxon>
        <taxon>Micromonosporales</taxon>
        <taxon>Micromonosporaceae</taxon>
        <taxon>Luedemannella</taxon>
    </lineage>
</organism>
<protein>
    <submittedName>
        <fullName evidence="1">YdeI/OmpD-associated family protein</fullName>
    </submittedName>
</protein>
<reference evidence="1 2" key="1">
    <citation type="journal article" date="2019" name="Int. J. Syst. Evol. Microbiol.">
        <title>The Global Catalogue of Microorganisms (GCM) 10K type strain sequencing project: providing services to taxonomists for standard genome sequencing and annotation.</title>
        <authorList>
            <consortium name="The Broad Institute Genomics Platform"/>
            <consortium name="The Broad Institute Genome Sequencing Center for Infectious Disease"/>
            <person name="Wu L."/>
            <person name="Ma J."/>
        </authorList>
    </citation>
    <scope>NUCLEOTIDE SEQUENCE [LARGE SCALE GENOMIC DNA]</scope>
    <source>
        <strain evidence="1 2">JCM 13249</strain>
    </source>
</reference>
<dbReference type="EMBL" id="BAAALS010000003">
    <property type="protein sequence ID" value="GAA1739775.1"/>
    <property type="molecule type" value="Genomic_DNA"/>
</dbReference>
<comment type="caution">
    <text evidence="1">The sequence shown here is derived from an EMBL/GenBank/DDBJ whole genome shotgun (WGS) entry which is preliminary data.</text>
</comment>